<feature type="binding site" evidence="13">
    <location>
        <position position="75"/>
    </location>
    <ligand>
        <name>[4Fe-4S] cluster</name>
        <dbReference type="ChEBI" id="CHEBI:49883"/>
        <note>4Fe-4S-S-AdoMet</note>
    </ligand>
</feature>
<dbReference type="SFLD" id="SFLDG01060">
    <property type="entry name" value="BATS_domain_containing"/>
    <property type="match status" value="1"/>
</dbReference>
<evidence type="ECO:0000256" key="10">
    <source>
        <dbReference type="ARBA" id="ARBA00023004"/>
    </source>
</evidence>
<dbReference type="InterPro" id="IPR024177">
    <property type="entry name" value="Biotin_synthase"/>
</dbReference>
<dbReference type="SUPFAM" id="SSF102114">
    <property type="entry name" value="Radical SAM enzymes"/>
    <property type="match status" value="1"/>
</dbReference>
<dbReference type="InterPro" id="IPR002684">
    <property type="entry name" value="Biotin_synth/BioAB"/>
</dbReference>
<keyword evidence="8 13" id="KW-0479">Metal-binding</keyword>
<reference evidence="15 16" key="1">
    <citation type="journal article" date="2022" name="Res Sq">
        <title>Evolution of multicellular longitudinally dividing oral cavity symbionts (Neisseriaceae).</title>
        <authorList>
            <person name="Nyongesa S."/>
            <person name="Weber P."/>
            <person name="Bernet E."/>
            <person name="Pullido F."/>
            <person name="Nieckarz M."/>
            <person name="Delaby M."/>
            <person name="Nieves C."/>
            <person name="Viehboeck T."/>
            <person name="Krause N."/>
            <person name="Rivera-Millot A."/>
            <person name="Nakamura A."/>
            <person name="Vischer N."/>
            <person name="VanNieuwenhze M."/>
            <person name="Brun Y."/>
            <person name="Cava F."/>
            <person name="Bulgheresi S."/>
            <person name="Veyrier F."/>
        </authorList>
    </citation>
    <scope>NUCLEOTIDE SEQUENCE [LARGE SCALE GENOMIC DNA]</scope>
    <source>
        <strain evidence="15 16">SN4</strain>
    </source>
</reference>
<dbReference type="Gene3D" id="3.20.20.70">
    <property type="entry name" value="Aldolase class I"/>
    <property type="match status" value="1"/>
</dbReference>
<evidence type="ECO:0000256" key="7">
    <source>
        <dbReference type="ARBA" id="ARBA00022714"/>
    </source>
</evidence>
<comment type="similarity">
    <text evidence="2 13">Belongs to the radical SAM superfamily. Biotin synthase family.</text>
</comment>
<evidence type="ECO:0000256" key="8">
    <source>
        <dbReference type="ARBA" id="ARBA00022723"/>
    </source>
</evidence>
<gene>
    <name evidence="13 15" type="primary">bioB</name>
    <name evidence="15" type="ORF">LVJ82_14985</name>
</gene>
<dbReference type="InterPro" id="IPR007197">
    <property type="entry name" value="rSAM"/>
</dbReference>
<dbReference type="PANTHER" id="PTHR22976:SF2">
    <property type="entry name" value="BIOTIN SYNTHASE, MITOCHONDRIAL"/>
    <property type="match status" value="1"/>
</dbReference>
<comment type="catalytic activity">
    <reaction evidence="12 13">
        <text>(4R,5S)-dethiobiotin + (sulfur carrier)-SH + 2 reduced [2Fe-2S]-[ferredoxin] + 2 S-adenosyl-L-methionine = (sulfur carrier)-H + biotin + 2 5'-deoxyadenosine + 2 L-methionine + 2 oxidized [2Fe-2S]-[ferredoxin]</text>
        <dbReference type="Rhea" id="RHEA:22060"/>
        <dbReference type="Rhea" id="RHEA-COMP:10000"/>
        <dbReference type="Rhea" id="RHEA-COMP:10001"/>
        <dbReference type="Rhea" id="RHEA-COMP:14737"/>
        <dbReference type="Rhea" id="RHEA-COMP:14739"/>
        <dbReference type="ChEBI" id="CHEBI:17319"/>
        <dbReference type="ChEBI" id="CHEBI:29917"/>
        <dbReference type="ChEBI" id="CHEBI:33737"/>
        <dbReference type="ChEBI" id="CHEBI:33738"/>
        <dbReference type="ChEBI" id="CHEBI:57586"/>
        <dbReference type="ChEBI" id="CHEBI:57844"/>
        <dbReference type="ChEBI" id="CHEBI:59789"/>
        <dbReference type="ChEBI" id="CHEBI:64428"/>
        <dbReference type="ChEBI" id="CHEBI:149473"/>
        <dbReference type="EC" id="2.8.1.6"/>
    </reaction>
</comment>
<organism evidence="15 16">
    <name type="scientific">Vitreoscilla massiliensis</name>
    <dbReference type="NCBI Taxonomy" id="1689272"/>
    <lineage>
        <taxon>Bacteria</taxon>
        <taxon>Pseudomonadati</taxon>
        <taxon>Pseudomonadota</taxon>
        <taxon>Betaproteobacteria</taxon>
        <taxon>Neisseriales</taxon>
        <taxon>Neisseriaceae</taxon>
        <taxon>Vitreoscilla</taxon>
    </lineage>
</organism>
<evidence type="ECO:0000256" key="1">
    <source>
        <dbReference type="ARBA" id="ARBA00004942"/>
    </source>
</evidence>
<evidence type="ECO:0000259" key="14">
    <source>
        <dbReference type="PROSITE" id="PS51918"/>
    </source>
</evidence>
<feature type="binding site" evidence="13">
    <location>
        <position position="112"/>
    </location>
    <ligand>
        <name>[2Fe-2S] cluster</name>
        <dbReference type="ChEBI" id="CHEBI:190135"/>
    </ligand>
</feature>
<dbReference type="SFLD" id="SFLDG01278">
    <property type="entry name" value="biotin_synthase_like"/>
    <property type="match status" value="1"/>
</dbReference>
<dbReference type="Pfam" id="PF04055">
    <property type="entry name" value="Radical_SAM"/>
    <property type="match status" value="1"/>
</dbReference>
<dbReference type="SMART" id="SM00729">
    <property type="entry name" value="Elp3"/>
    <property type="match status" value="1"/>
</dbReference>
<protein>
    <recommendedName>
        <fullName evidence="3 13">Biotin synthase</fullName>
        <ecNumber evidence="3 13">2.8.1.6</ecNumber>
    </recommendedName>
</protein>
<dbReference type="SFLD" id="SFLDS00029">
    <property type="entry name" value="Radical_SAM"/>
    <property type="match status" value="1"/>
</dbReference>
<dbReference type="HAMAP" id="MF_01694">
    <property type="entry name" value="BioB"/>
    <property type="match status" value="1"/>
</dbReference>
<dbReference type="PROSITE" id="PS51918">
    <property type="entry name" value="RADICAL_SAM"/>
    <property type="match status" value="1"/>
</dbReference>
<dbReference type="InterPro" id="IPR058240">
    <property type="entry name" value="rSAM_sf"/>
</dbReference>
<evidence type="ECO:0000313" key="16">
    <source>
        <dbReference type="Proteomes" id="UP000832011"/>
    </source>
</evidence>
<comment type="function">
    <text evidence="13">Catalyzes the conversion of dethiobiotin (DTB) to biotin by the insertion of a sulfur atom into dethiobiotin via a radical-based mechanism.</text>
</comment>
<evidence type="ECO:0000256" key="5">
    <source>
        <dbReference type="ARBA" id="ARBA00022679"/>
    </source>
</evidence>
<dbReference type="CDD" id="cd01335">
    <property type="entry name" value="Radical_SAM"/>
    <property type="match status" value="1"/>
</dbReference>
<feature type="binding site" evidence="13">
    <location>
        <position position="275"/>
    </location>
    <ligand>
        <name>[2Fe-2S] cluster</name>
        <dbReference type="ChEBI" id="CHEBI:190135"/>
    </ligand>
</feature>
<dbReference type="RefSeq" id="WP_058357562.1">
    <property type="nucleotide sequence ID" value="NZ_CABKVG010000010.1"/>
</dbReference>
<accession>A0ABY4DYZ2</accession>
<dbReference type="PIRSF" id="PIRSF001619">
    <property type="entry name" value="Biotin_synth"/>
    <property type="match status" value="1"/>
</dbReference>
<dbReference type="PANTHER" id="PTHR22976">
    <property type="entry name" value="BIOTIN SYNTHASE"/>
    <property type="match status" value="1"/>
</dbReference>
<dbReference type="Proteomes" id="UP000832011">
    <property type="component" value="Chromosome"/>
</dbReference>
<evidence type="ECO:0000256" key="6">
    <source>
        <dbReference type="ARBA" id="ARBA00022691"/>
    </source>
</evidence>
<dbReference type="NCBIfam" id="TIGR00433">
    <property type="entry name" value="bioB"/>
    <property type="match status" value="1"/>
</dbReference>
<feature type="binding site" evidence="13">
    <location>
        <position position="68"/>
    </location>
    <ligand>
        <name>[4Fe-4S] cluster</name>
        <dbReference type="ChEBI" id="CHEBI:49883"/>
        <note>4Fe-4S-S-AdoMet</note>
    </ligand>
</feature>
<dbReference type="InterPro" id="IPR013785">
    <property type="entry name" value="Aldolase_TIM"/>
</dbReference>
<feature type="domain" description="Radical SAM core" evidence="14">
    <location>
        <begin position="53"/>
        <end position="277"/>
    </location>
</feature>
<evidence type="ECO:0000313" key="15">
    <source>
        <dbReference type="EMBL" id="UOO88748.1"/>
    </source>
</evidence>
<dbReference type="EMBL" id="CP091511">
    <property type="protein sequence ID" value="UOO88748.1"/>
    <property type="molecule type" value="Genomic_DNA"/>
</dbReference>
<evidence type="ECO:0000256" key="9">
    <source>
        <dbReference type="ARBA" id="ARBA00022756"/>
    </source>
</evidence>
<keyword evidence="9 13" id="KW-0093">Biotin biosynthesis</keyword>
<proteinExistence type="inferred from homology"/>
<evidence type="ECO:0000256" key="3">
    <source>
        <dbReference type="ARBA" id="ARBA00012236"/>
    </source>
</evidence>
<feature type="binding site" evidence="13">
    <location>
        <position position="72"/>
    </location>
    <ligand>
        <name>[4Fe-4S] cluster</name>
        <dbReference type="ChEBI" id="CHEBI:49883"/>
        <note>4Fe-4S-S-AdoMet</note>
    </ligand>
</feature>
<comment type="cofactor">
    <cofactor evidence="13">
        <name>[4Fe-4S] cluster</name>
        <dbReference type="ChEBI" id="CHEBI:49883"/>
    </cofactor>
    <text evidence="13">Binds 1 [4Fe-4S] cluster. The cluster is coordinated with 3 cysteines and an exchangeable S-adenosyl-L-methionine.</text>
</comment>
<keyword evidence="6 13" id="KW-0949">S-adenosyl-L-methionine</keyword>
<comment type="pathway">
    <text evidence="1 13">Cofactor biosynthesis; biotin biosynthesis; biotin from 7,8-diaminononanoate: step 2/2.</text>
</comment>
<dbReference type="EC" id="2.8.1.6" evidence="3 13"/>
<keyword evidence="11 13" id="KW-0411">Iron-sulfur</keyword>
<evidence type="ECO:0000256" key="13">
    <source>
        <dbReference type="HAMAP-Rule" id="MF_01694"/>
    </source>
</evidence>
<dbReference type="SFLD" id="SFLDF00272">
    <property type="entry name" value="biotin_synthase"/>
    <property type="match status" value="1"/>
</dbReference>
<comment type="subunit">
    <text evidence="13">Homodimer.</text>
</comment>
<keyword evidence="10 13" id="KW-0408">Iron</keyword>
<evidence type="ECO:0000256" key="12">
    <source>
        <dbReference type="ARBA" id="ARBA00051157"/>
    </source>
</evidence>
<evidence type="ECO:0000256" key="11">
    <source>
        <dbReference type="ARBA" id="ARBA00023014"/>
    </source>
</evidence>
<dbReference type="Pfam" id="PF06968">
    <property type="entry name" value="BATS"/>
    <property type="match status" value="1"/>
</dbReference>
<keyword evidence="7 13" id="KW-0001">2Fe-2S</keyword>
<feature type="binding site" evidence="13">
    <location>
        <position position="203"/>
    </location>
    <ligand>
        <name>[2Fe-2S] cluster</name>
        <dbReference type="ChEBI" id="CHEBI:190135"/>
    </ligand>
</feature>
<dbReference type="SMART" id="SM00876">
    <property type="entry name" value="BATS"/>
    <property type="match status" value="1"/>
</dbReference>
<sequence>MQSEVILHTPNNATPHASAQYWRVCQVEELYDLPFMDLVFRAAQVHREHFNPNEIQLSSLLSIKTGGCPEDCAYCPQSAHYDTGVEKQALLQIEEIVAKAKIAKERGASRFCMGAAWRGPHQRDMHNLTEIIAAVKALGMETCGTFGLLKDDMAEQLQAAGLDYYNHNLDTAPDKYADIISTRQFDDRMNTLGQVRESGMKVCCGGIIGMQEQRKDRAGLLASLANLDPQPESVPINQLVKVEGVPLADAEDLDWTEFVRTIAVARIIMPQSYVRLSAGRKGMTEATQALCFMAGANSIFYGDVLLTTENPADDVDRVLMDKLDLQPLALAAAQ</sequence>
<keyword evidence="5 13" id="KW-0808">Transferase</keyword>
<dbReference type="GO" id="GO:0004076">
    <property type="term" value="F:biotin synthase activity"/>
    <property type="evidence" value="ECO:0007669"/>
    <property type="project" value="UniProtKB-EC"/>
</dbReference>
<evidence type="ECO:0000256" key="2">
    <source>
        <dbReference type="ARBA" id="ARBA00010765"/>
    </source>
</evidence>
<keyword evidence="16" id="KW-1185">Reference proteome</keyword>
<name>A0ABY4DYZ2_9NEIS</name>
<dbReference type="InterPro" id="IPR010722">
    <property type="entry name" value="BATS_dom"/>
</dbReference>
<dbReference type="InterPro" id="IPR006638">
    <property type="entry name" value="Elp3/MiaA/NifB-like_rSAM"/>
</dbReference>
<feature type="binding site" evidence="13">
    <location>
        <position position="143"/>
    </location>
    <ligand>
        <name>[2Fe-2S] cluster</name>
        <dbReference type="ChEBI" id="CHEBI:190135"/>
    </ligand>
</feature>
<keyword evidence="4 13" id="KW-0004">4Fe-4S</keyword>
<comment type="cofactor">
    <cofactor evidence="13">
        <name>[2Fe-2S] cluster</name>
        <dbReference type="ChEBI" id="CHEBI:190135"/>
    </cofactor>
    <text evidence="13">Binds 1 [2Fe-2S] cluster. The cluster is coordinated with 3 cysteines and 1 arginine.</text>
</comment>
<evidence type="ECO:0000256" key="4">
    <source>
        <dbReference type="ARBA" id="ARBA00022485"/>
    </source>
</evidence>